<dbReference type="PANTHER" id="PTHR38791:SF13">
    <property type="entry name" value="ZN(2)-C6 FUNGAL-TYPE DOMAIN-CONTAINING PROTEIN"/>
    <property type="match status" value="1"/>
</dbReference>
<reference evidence="3 4" key="1">
    <citation type="journal article" date="2024" name="Front Chem Biol">
        <title>Unveiling the potential of Daldinia eschscholtzii MFLUCC 19-0629 through bioactivity and bioinformatics studies for enhanced sustainable agriculture production.</title>
        <authorList>
            <person name="Brooks S."/>
            <person name="Weaver J.A."/>
            <person name="Klomchit A."/>
            <person name="Alharthi S.A."/>
            <person name="Onlamun T."/>
            <person name="Nurani R."/>
            <person name="Vong T.K."/>
            <person name="Alberti F."/>
            <person name="Greco C."/>
        </authorList>
    </citation>
    <scope>NUCLEOTIDE SEQUENCE [LARGE SCALE GENOMIC DNA]</scope>
    <source>
        <strain evidence="3">MFLUCC 19-0629</strain>
    </source>
</reference>
<feature type="region of interest" description="Disordered" evidence="2">
    <location>
        <begin position="457"/>
        <end position="479"/>
    </location>
</feature>
<feature type="compositionally biased region" description="Low complexity" evidence="2">
    <location>
        <begin position="460"/>
        <end position="476"/>
    </location>
</feature>
<dbReference type="Pfam" id="PF11951">
    <property type="entry name" value="Fungal_trans_2"/>
    <property type="match status" value="1"/>
</dbReference>
<dbReference type="EMBL" id="JBANMG010000005">
    <property type="protein sequence ID" value="KAK6952622.1"/>
    <property type="molecule type" value="Genomic_DNA"/>
</dbReference>
<evidence type="ECO:0000313" key="4">
    <source>
        <dbReference type="Proteomes" id="UP001369815"/>
    </source>
</evidence>
<proteinExistence type="predicted"/>
<feature type="compositionally biased region" description="Low complexity" evidence="2">
    <location>
        <begin position="360"/>
        <end position="370"/>
    </location>
</feature>
<accession>A0AAX6MKC3</accession>
<dbReference type="Proteomes" id="UP001369815">
    <property type="component" value="Unassembled WGS sequence"/>
</dbReference>
<gene>
    <name evidence="3" type="ORF">Daesc_004912</name>
</gene>
<dbReference type="InterPro" id="IPR053175">
    <property type="entry name" value="DHMBA_Reg_Transcription_Factor"/>
</dbReference>
<name>A0AAX6MKC3_9PEZI</name>
<keyword evidence="1" id="KW-0539">Nucleus</keyword>
<sequence>MPRTIIRPPDVSIEQQAGCNFISHFILLPVGGGGRAFLDFVIPLLNEDSHGHLRHAFNACAMAFLNNRGGTCNRFSDQVLHEYTKALSGTNAALRDPEKQLADTTLAAVLLLGLFESITAKRIGMLNWGSHTEGAIQLVKARGRKQLETKIGLALFVAVRTQMIIHSLTSGTTPIMGAEWWINDAVRDDTAASCHRIMIKLGELRAEVSRLMNSMARIPKNIEIMHHLLRRIQKVDQEVVAWMRNVPDEWRFRTVAWEDHVPNGDYSKAEVFPGRVDIYQDLYIASVWNTSRTARLVLASLIVRCAAWICSPVDYRTTPEYATAARTCVDTITDVIASIPYQLGWHLRKERRQQYEHLAQSQNQNRQQQSKFPCGEEDTPKALAGYMLTWPLICVHSQDYTTDAQRAWIHGRLRYVGDDLGVQYAHVLRQLQIRMPSMLIRRDALMARQVDMMYEHTRKQQQMQNQNQNQNQSQKQGRMQEWIQQGLMQKQMQGQGQVQVPMRLPKRLRATTTPTTTSTTFAPPLPPELSAGVYVGQAPLEAHGAGGGGFNSADVGDGIDGASSSPLQYVQALQKERFEQHRAELLARAAGGQDAGESQKWIAQRWLVV</sequence>
<evidence type="ECO:0000313" key="3">
    <source>
        <dbReference type="EMBL" id="KAK6952622.1"/>
    </source>
</evidence>
<dbReference type="AlphaFoldDB" id="A0AAX6MKC3"/>
<feature type="region of interest" description="Disordered" evidence="2">
    <location>
        <begin position="356"/>
        <end position="376"/>
    </location>
</feature>
<organism evidence="3 4">
    <name type="scientific">Daldinia eschscholtzii</name>
    <dbReference type="NCBI Taxonomy" id="292717"/>
    <lineage>
        <taxon>Eukaryota</taxon>
        <taxon>Fungi</taxon>
        <taxon>Dikarya</taxon>
        <taxon>Ascomycota</taxon>
        <taxon>Pezizomycotina</taxon>
        <taxon>Sordariomycetes</taxon>
        <taxon>Xylariomycetidae</taxon>
        <taxon>Xylariales</taxon>
        <taxon>Hypoxylaceae</taxon>
        <taxon>Daldinia</taxon>
    </lineage>
</organism>
<protein>
    <submittedName>
        <fullName evidence="3">Uncharacterized protein</fullName>
    </submittedName>
</protein>
<dbReference type="InterPro" id="IPR021858">
    <property type="entry name" value="Fun_TF"/>
</dbReference>
<keyword evidence="4" id="KW-1185">Reference proteome</keyword>
<evidence type="ECO:0000256" key="2">
    <source>
        <dbReference type="SAM" id="MobiDB-lite"/>
    </source>
</evidence>
<comment type="caution">
    <text evidence="3">The sequence shown here is derived from an EMBL/GenBank/DDBJ whole genome shotgun (WGS) entry which is preliminary data.</text>
</comment>
<evidence type="ECO:0000256" key="1">
    <source>
        <dbReference type="ARBA" id="ARBA00023242"/>
    </source>
</evidence>
<dbReference type="PANTHER" id="PTHR38791">
    <property type="entry name" value="ZN(II)2CYS6 TRANSCRIPTION FACTOR (EUROFUNG)-RELATED-RELATED"/>
    <property type="match status" value="1"/>
</dbReference>